<dbReference type="CDD" id="cd04465">
    <property type="entry name" value="S1_RPS1_repeat_ec2_hs2"/>
    <property type="match status" value="1"/>
</dbReference>
<proteinExistence type="inferred from homology"/>
<dbReference type="PANTHER" id="PTHR10724">
    <property type="entry name" value="30S RIBOSOMAL PROTEIN S1"/>
    <property type="match status" value="1"/>
</dbReference>
<dbReference type="PANTHER" id="PTHR10724:SF7">
    <property type="entry name" value="SMALL RIBOSOMAL SUBUNIT PROTEIN BS1C"/>
    <property type="match status" value="1"/>
</dbReference>
<protein>
    <recommendedName>
        <fullName evidence="5">S1 motif domain-containing protein</fullName>
    </recommendedName>
</protein>
<keyword evidence="7" id="KW-1185">Reference proteome</keyword>
<name>A0A150GKZ9_GONPE</name>
<evidence type="ECO:0000313" key="6">
    <source>
        <dbReference type="EMBL" id="KXZ50020.1"/>
    </source>
</evidence>
<dbReference type="Proteomes" id="UP000075714">
    <property type="component" value="Unassembled WGS sequence"/>
</dbReference>
<evidence type="ECO:0000256" key="4">
    <source>
        <dbReference type="ARBA" id="ARBA00025453"/>
    </source>
</evidence>
<evidence type="ECO:0000259" key="5">
    <source>
        <dbReference type="PROSITE" id="PS50126"/>
    </source>
</evidence>
<dbReference type="Gene3D" id="2.40.50.140">
    <property type="entry name" value="Nucleic acid-binding proteins"/>
    <property type="match status" value="3"/>
</dbReference>
<dbReference type="FunFam" id="2.40.50.140:FF:000051">
    <property type="entry name" value="RNA-binding transcriptional accessory protein"/>
    <property type="match status" value="1"/>
</dbReference>
<dbReference type="InterPro" id="IPR003029">
    <property type="entry name" value="S1_domain"/>
</dbReference>
<dbReference type="InterPro" id="IPR050437">
    <property type="entry name" value="Ribos_protein_bS1-like"/>
</dbReference>
<evidence type="ECO:0000256" key="3">
    <source>
        <dbReference type="ARBA" id="ARBA00023274"/>
    </source>
</evidence>
<dbReference type="SMART" id="SM00316">
    <property type="entry name" value="S1"/>
    <property type="match status" value="3"/>
</dbReference>
<dbReference type="GO" id="GO:0003735">
    <property type="term" value="F:structural constituent of ribosome"/>
    <property type="evidence" value="ECO:0007669"/>
    <property type="project" value="TreeGrafter"/>
</dbReference>
<sequence>MIDYDEFGDEEYADMYEEMEAMLEATDYTLSVGDRVWGTVVDVDDEGAYVEIGAKALAFCPLTECGFARLKTPLEAVRPGMQREFLVVEDERRYGQAIVSLAALEAATFWARMRQLQDEDVAVNVRVESVNRGGMLVRFGPLDGFVPVSHFGSSITPDTMASLVGSELRVKFLQVEEDTERLVFSHKRVSSAGGTGSESPRSLRVGDLVTGVVQTVKPYGAFVDLGAGVTGLLHVSQVSADRVLMLDRVLAEGDQVKVLVLSVDQERNRVTLTTKKLEPTPGDMLRDPKMVFEQAEQMAAVFRQRIDAAAATANAEHSAEAAAADGQGPYVY</sequence>
<evidence type="ECO:0000313" key="7">
    <source>
        <dbReference type="Proteomes" id="UP000075714"/>
    </source>
</evidence>
<dbReference type="GO" id="GO:0005737">
    <property type="term" value="C:cytoplasm"/>
    <property type="evidence" value="ECO:0007669"/>
    <property type="project" value="UniProtKB-ARBA"/>
</dbReference>
<feature type="domain" description="S1 motif" evidence="5">
    <location>
        <begin position="206"/>
        <end position="275"/>
    </location>
</feature>
<evidence type="ECO:0000256" key="1">
    <source>
        <dbReference type="ARBA" id="ARBA00006767"/>
    </source>
</evidence>
<keyword evidence="3" id="KW-0687">Ribonucleoprotein</keyword>
<evidence type="ECO:0000256" key="2">
    <source>
        <dbReference type="ARBA" id="ARBA00022980"/>
    </source>
</evidence>
<dbReference type="Pfam" id="PF00575">
    <property type="entry name" value="S1"/>
    <property type="match status" value="3"/>
</dbReference>
<dbReference type="InterPro" id="IPR012340">
    <property type="entry name" value="NA-bd_OB-fold"/>
</dbReference>
<accession>A0A150GKZ9</accession>
<dbReference type="GO" id="GO:0006412">
    <property type="term" value="P:translation"/>
    <property type="evidence" value="ECO:0007669"/>
    <property type="project" value="TreeGrafter"/>
</dbReference>
<dbReference type="GO" id="GO:0003729">
    <property type="term" value="F:mRNA binding"/>
    <property type="evidence" value="ECO:0007669"/>
    <property type="project" value="TreeGrafter"/>
</dbReference>
<dbReference type="PROSITE" id="PS50126">
    <property type="entry name" value="S1"/>
    <property type="match status" value="3"/>
</dbReference>
<reference evidence="7" key="1">
    <citation type="journal article" date="2016" name="Nat. Commun.">
        <title>The Gonium pectorale genome demonstrates co-option of cell cycle regulation during the evolution of multicellularity.</title>
        <authorList>
            <person name="Hanschen E.R."/>
            <person name="Marriage T.N."/>
            <person name="Ferris P.J."/>
            <person name="Hamaji T."/>
            <person name="Toyoda A."/>
            <person name="Fujiyama A."/>
            <person name="Neme R."/>
            <person name="Noguchi H."/>
            <person name="Minakuchi Y."/>
            <person name="Suzuki M."/>
            <person name="Kawai-Toyooka H."/>
            <person name="Smith D.R."/>
            <person name="Sparks H."/>
            <person name="Anderson J."/>
            <person name="Bakaric R."/>
            <person name="Luria V."/>
            <person name="Karger A."/>
            <person name="Kirschner M.W."/>
            <person name="Durand P.M."/>
            <person name="Michod R.E."/>
            <person name="Nozaki H."/>
            <person name="Olson B.J."/>
        </authorList>
    </citation>
    <scope>NUCLEOTIDE SEQUENCE [LARGE SCALE GENOMIC DNA]</scope>
    <source>
        <strain evidence="7">NIES-2863</strain>
    </source>
</reference>
<dbReference type="AlphaFoldDB" id="A0A150GKZ9"/>
<feature type="domain" description="S1 motif" evidence="5">
    <location>
        <begin position="33"/>
        <end position="102"/>
    </location>
</feature>
<comment type="similarity">
    <text evidence="1">Belongs to the bacterial ribosomal protein bS1 family.</text>
</comment>
<dbReference type="GO" id="GO:1990904">
    <property type="term" value="C:ribonucleoprotein complex"/>
    <property type="evidence" value="ECO:0007669"/>
    <property type="project" value="UniProtKB-KW"/>
</dbReference>
<dbReference type="GO" id="GO:0005840">
    <property type="term" value="C:ribosome"/>
    <property type="evidence" value="ECO:0007669"/>
    <property type="project" value="UniProtKB-KW"/>
</dbReference>
<dbReference type="PRINTS" id="PR00681">
    <property type="entry name" value="RIBOSOMALS1"/>
</dbReference>
<comment type="caution">
    <text evidence="6">The sequence shown here is derived from an EMBL/GenBank/DDBJ whole genome shotgun (WGS) entry which is preliminary data.</text>
</comment>
<dbReference type="STRING" id="33097.A0A150GKZ9"/>
<feature type="domain" description="S1 motif" evidence="5">
    <location>
        <begin position="119"/>
        <end position="187"/>
    </location>
</feature>
<dbReference type="SUPFAM" id="SSF50249">
    <property type="entry name" value="Nucleic acid-binding proteins"/>
    <property type="match status" value="3"/>
</dbReference>
<dbReference type="InterPro" id="IPR035104">
    <property type="entry name" value="Ribosomal_protein_S1-like"/>
</dbReference>
<gene>
    <name evidence="6" type="ORF">GPECTOR_18g173</name>
</gene>
<dbReference type="OrthoDB" id="412781at2759"/>
<keyword evidence="2" id="KW-0689">Ribosomal protein</keyword>
<dbReference type="EMBL" id="LSYV01000019">
    <property type="protein sequence ID" value="KXZ50020.1"/>
    <property type="molecule type" value="Genomic_DNA"/>
</dbReference>
<comment type="function">
    <text evidence="4">Associates with the EF-Tu.GDP complex and induces the exchange of GDP to GTP. It remains bound to the aminoacyl-tRNA.EF-Tu.GTP complex up to the GTP hydrolysis stage on the ribosome.</text>
</comment>
<organism evidence="6 7">
    <name type="scientific">Gonium pectorale</name>
    <name type="common">Green alga</name>
    <dbReference type="NCBI Taxonomy" id="33097"/>
    <lineage>
        <taxon>Eukaryota</taxon>
        <taxon>Viridiplantae</taxon>
        <taxon>Chlorophyta</taxon>
        <taxon>core chlorophytes</taxon>
        <taxon>Chlorophyceae</taxon>
        <taxon>CS clade</taxon>
        <taxon>Chlamydomonadales</taxon>
        <taxon>Volvocaceae</taxon>
        <taxon>Gonium</taxon>
    </lineage>
</organism>